<evidence type="ECO:0000256" key="2">
    <source>
        <dbReference type="ARBA" id="ARBA00008664"/>
    </source>
</evidence>
<dbReference type="InterPro" id="IPR016071">
    <property type="entry name" value="Staphylococal_nuclease_OB-fold"/>
</dbReference>
<dbReference type="Pfam" id="PF00565">
    <property type="entry name" value="SNase"/>
    <property type="match status" value="1"/>
</dbReference>
<dbReference type="SUPFAM" id="SSF47781">
    <property type="entry name" value="RuvA domain 2-like"/>
    <property type="match status" value="1"/>
</dbReference>
<protein>
    <recommendedName>
        <fullName evidence="3">phospholipase D</fullName>
        <ecNumber evidence="3">3.1.4.4</ecNumber>
    </recommendedName>
</protein>
<dbReference type="GO" id="GO:0016042">
    <property type="term" value="P:lipid catabolic process"/>
    <property type="evidence" value="ECO:0007669"/>
    <property type="project" value="UniProtKB-KW"/>
</dbReference>
<dbReference type="GO" id="GO:0006281">
    <property type="term" value="P:DNA repair"/>
    <property type="evidence" value="ECO:0007669"/>
    <property type="project" value="InterPro"/>
</dbReference>
<keyword evidence="6" id="KW-0443">Lipid metabolism</keyword>
<dbReference type="AlphaFoldDB" id="A0A5D3YLZ4"/>
<dbReference type="Gene3D" id="2.40.50.90">
    <property type="match status" value="1"/>
</dbReference>
<dbReference type="SUPFAM" id="SSF50199">
    <property type="entry name" value="Staphylococcal nuclease"/>
    <property type="match status" value="1"/>
</dbReference>
<keyword evidence="11" id="KW-1185">Reference proteome</keyword>
<dbReference type="GO" id="GO:0003677">
    <property type="term" value="F:DNA binding"/>
    <property type="evidence" value="ECO:0007669"/>
    <property type="project" value="InterPro"/>
</dbReference>
<dbReference type="InterPro" id="IPR051406">
    <property type="entry name" value="PLD_domain"/>
</dbReference>
<evidence type="ECO:0000256" key="3">
    <source>
        <dbReference type="ARBA" id="ARBA00012027"/>
    </source>
</evidence>
<dbReference type="Gene3D" id="1.10.150.320">
    <property type="entry name" value="Photosystem II 12 kDa extrinsic protein"/>
    <property type="match status" value="1"/>
</dbReference>
<dbReference type="Pfam" id="PF13091">
    <property type="entry name" value="PLDc_2"/>
    <property type="match status" value="2"/>
</dbReference>
<dbReference type="Pfam" id="PF12836">
    <property type="entry name" value="HHH_3"/>
    <property type="match status" value="1"/>
</dbReference>
<comment type="similarity">
    <text evidence="2">Belongs to the phospholipase D family.</text>
</comment>
<name>A0A5D3YLZ4_9BACT</name>
<evidence type="ECO:0000259" key="8">
    <source>
        <dbReference type="PROSITE" id="PS50035"/>
    </source>
</evidence>
<dbReference type="Gene3D" id="3.30.870.10">
    <property type="entry name" value="Endonuclease Chain A"/>
    <property type="match status" value="2"/>
</dbReference>
<dbReference type="Proteomes" id="UP000324595">
    <property type="component" value="Unassembled WGS sequence"/>
</dbReference>
<accession>A0A5D3YLZ4</accession>
<dbReference type="EC" id="3.1.4.4" evidence="3"/>
<dbReference type="PROSITE" id="PS50830">
    <property type="entry name" value="TNASE_3"/>
    <property type="match status" value="1"/>
</dbReference>
<dbReference type="EMBL" id="VNHY01000002">
    <property type="protein sequence ID" value="TYP93946.1"/>
    <property type="molecule type" value="Genomic_DNA"/>
</dbReference>
<keyword evidence="4" id="KW-0378">Hydrolase</keyword>
<dbReference type="SUPFAM" id="SSF56024">
    <property type="entry name" value="Phospholipase D/nuclease"/>
    <property type="match status" value="2"/>
</dbReference>
<dbReference type="GO" id="GO:0016891">
    <property type="term" value="F:RNA endonuclease activity producing 5'-phosphomonoesters, hydrolytic mechanism"/>
    <property type="evidence" value="ECO:0007669"/>
    <property type="project" value="TreeGrafter"/>
</dbReference>
<dbReference type="PANTHER" id="PTHR43856">
    <property type="entry name" value="CARDIOLIPIN HYDROLASE"/>
    <property type="match status" value="1"/>
</dbReference>
<dbReference type="SMART" id="SM00278">
    <property type="entry name" value="HhH1"/>
    <property type="match status" value="2"/>
</dbReference>
<dbReference type="RefSeq" id="WP_148898980.1">
    <property type="nucleotide sequence ID" value="NZ_VNHY01000002.1"/>
</dbReference>
<dbReference type="OrthoDB" id="9762009at2"/>
<feature type="domain" description="TNase-like" evidence="9">
    <location>
        <begin position="423"/>
        <end position="562"/>
    </location>
</feature>
<evidence type="ECO:0000256" key="4">
    <source>
        <dbReference type="ARBA" id="ARBA00022801"/>
    </source>
</evidence>
<dbReference type="GO" id="GO:0004630">
    <property type="term" value="F:phospholipase D activity"/>
    <property type="evidence" value="ECO:0007669"/>
    <property type="project" value="UniProtKB-EC"/>
</dbReference>
<dbReference type="PROSITE" id="PS50035">
    <property type="entry name" value="PLD"/>
    <property type="match status" value="2"/>
</dbReference>
<evidence type="ECO:0000256" key="5">
    <source>
        <dbReference type="ARBA" id="ARBA00022963"/>
    </source>
</evidence>
<dbReference type="SMART" id="SM00155">
    <property type="entry name" value="PLDc"/>
    <property type="match status" value="2"/>
</dbReference>
<feature type="signal peptide" evidence="7">
    <location>
        <begin position="1"/>
        <end position="24"/>
    </location>
</feature>
<gene>
    <name evidence="10" type="ORF">LX73_1663</name>
</gene>
<feature type="domain" description="PLD phosphodiesterase" evidence="8">
    <location>
        <begin position="344"/>
        <end position="379"/>
    </location>
</feature>
<dbReference type="InterPro" id="IPR001736">
    <property type="entry name" value="PLipase_D/transphosphatidylase"/>
</dbReference>
<dbReference type="PANTHER" id="PTHR43856:SF1">
    <property type="entry name" value="MITOCHONDRIAL CARDIOLIPIN HYDROLASE"/>
    <property type="match status" value="1"/>
</dbReference>
<dbReference type="InterPro" id="IPR004509">
    <property type="entry name" value="Competence_ComEA_HhH"/>
</dbReference>
<dbReference type="CDD" id="cd09116">
    <property type="entry name" value="PLDc_Nuc_like"/>
    <property type="match status" value="1"/>
</dbReference>
<evidence type="ECO:0000313" key="10">
    <source>
        <dbReference type="EMBL" id="TYP93946.1"/>
    </source>
</evidence>
<proteinExistence type="inferred from homology"/>
<dbReference type="InterPro" id="IPR010994">
    <property type="entry name" value="RuvA_2-like"/>
</dbReference>
<dbReference type="InterPro" id="IPR003583">
    <property type="entry name" value="Hlx-hairpin-Hlx_DNA-bd_motif"/>
</dbReference>
<keyword evidence="7" id="KW-0732">Signal</keyword>
<evidence type="ECO:0000256" key="7">
    <source>
        <dbReference type="SAM" id="SignalP"/>
    </source>
</evidence>
<organism evidence="10 11">
    <name type="scientific">Fodinibius salinus</name>
    <dbReference type="NCBI Taxonomy" id="860790"/>
    <lineage>
        <taxon>Bacteria</taxon>
        <taxon>Pseudomonadati</taxon>
        <taxon>Balneolota</taxon>
        <taxon>Balneolia</taxon>
        <taxon>Balneolales</taxon>
        <taxon>Balneolaceae</taxon>
        <taxon>Fodinibius</taxon>
    </lineage>
</organism>
<dbReference type="GO" id="GO:0006793">
    <property type="term" value="P:phosphorus metabolic process"/>
    <property type="evidence" value="ECO:0007669"/>
    <property type="project" value="UniProtKB-ARBA"/>
</dbReference>
<evidence type="ECO:0000256" key="6">
    <source>
        <dbReference type="ARBA" id="ARBA00023098"/>
    </source>
</evidence>
<dbReference type="InterPro" id="IPR025202">
    <property type="entry name" value="PLD-like_dom"/>
</dbReference>
<keyword evidence="5" id="KW-0442">Lipid degradation</keyword>
<evidence type="ECO:0000256" key="1">
    <source>
        <dbReference type="ARBA" id="ARBA00000798"/>
    </source>
</evidence>
<evidence type="ECO:0000259" key="9">
    <source>
        <dbReference type="PROSITE" id="PS50830"/>
    </source>
</evidence>
<reference evidence="10 11" key="1">
    <citation type="submission" date="2019-07" db="EMBL/GenBank/DDBJ databases">
        <title>Genomic Encyclopedia of Archaeal and Bacterial Type Strains, Phase II (KMG-II): from individual species to whole genera.</title>
        <authorList>
            <person name="Goeker M."/>
        </authorList>
    </citation>
    <scope>NUCLEOTIDE SEQUENCE [LARGE SCALE GENOMIC DNA]</scope>
    <source>
        <strain evidence="10 11">DSM 21935</strain>
    </source>
</reference>
<feature type="domain" description="PLD phosphodiesterase" evidence="8">
    <location>
        <begin position="154"/>
        <end position="188"/>
    </location>
</feature>
<sequence>MILQRRVVGFLIIAAALLPLQSKSQTTADSSTTEWIKVYFNMPADYSVALPGNMSNSREDLIGILESLIRDARYSVDLAIYDLEHQRIGQALAAAHQRGIDVRIVTDNYNRSDAAHIDSVMWATLRQAGITSIDDDGDIYQPNGGISDHSLTNSGADMHHKFAVIDGRNDSPNDDLVWTGSTNLTYTGAYNTNNIIVIKDDGIAKAYTREFEQMWGSETDTPNAGRAKYHKDKKGVSDHIYYVDDTKVELYFAPINRNDTKPSVMNRLVEVVQAEVQHDVAFQAFAITPSIPLSRTIWKMSATGNIALSGIIDPLFYGRYKSNGDIWASPEANVTNREILPANEMRKLHHKVMLLDAAHPDSTDKGVTLTGSYNFSKNAEVNNDENLLIIYSDEITNQYYQDFRGVLRRAKGEEQPPAPPLNADQWYAVQEVQDGSEFSIEIAPSFEYEVEFLGVKVPRMYAGNDSSEYYSSEAAKRVRNLISESQVKLQGPSGGTPQAGYGAFQAYVTLKKDGQEIVVNKYLLQQGLGQPEPYYAQHPDSVEAFKRYTEKAQQQNKGIWEHPEKIAQKMPRTMIEDKDPDPAEAFPININTADKSQLDHLPGIGPAYAQRIIDYRKENGDFTDVEQLRKVNGIGPKTMEKLRPNVVIE</sequence>
<feature type="chain" id="PRO_5022858109" description="phospholipase D" evidence="7">
    <location>
        <begin position="25"/>
        <end position="649"/>
    </location>
</feature>
<comment type="catalytic activity">
    <reaction evidence="1">
        <text>a 1,2-diacyl-sn-glycero-3-phosphocholine + H2O = a 1,2-diacyl-sn-glycero-3-phosphate + choline + H(+)</text>
        <dbReference type="Rhea" id="RHEA:14445"/>
        <dbReference type="ChEBI" id="CHEBI:15354"/>
        <dbReference type="ChEBI" id="CHEBI:15377"/>
        <dbReference type="ChEBI" id="CHEBI:15378"/>
        <dbReference type="ChEBI" id="CHEBI:57643"/>
        <dbReference type="ChEBI" id="CHEBI:58608"/>
        <dbReference type="EC" id="3.1.4.4"/>
    </reaction>
</comment>
<comment type="caution">
    <text evidence="10">The sequence shown here is derived from an EMBL/GenBank/DDBJ whole genome shotgun (WGS) entry which is preliminary data.</text>
</comment>
<evidence type="ECO:0000313" key="11">
    <source>
        <dbReference type="Proteomes" id="UP000324595"/>
    </source>
</evidence>
<dbReference type="InterPro" id="IPR035437">
    <property type="entry name" value="SNase_OB-fold_sf"/>
</dbReference>
<dbReference type="SMART" id="SM00318">
    <property type="entry name" value="SNc"/>
    <property type="match status" value="1"/>
</dbReference>
<dbReference type="NCBIfam" id="TIGR00426">
    <property type="entry name" value="competence protein ComEA helix-hairpin-helix repeat region"/>
    <property type="match status" value="1"/>
</dbReference>